<comment type="caution">
    <text evidence="1">The sequence shown here is derived from an EMBL/GenBank/DDBJ whole genome shotgun (WGS) entry which is preliminary data.</text>
</comment>
<dbReference type="Proteomes" id="UP000094271">
    <property type="component" value="Unassembled WGS sequence"/>
</dbReference>
<evidence type="ECO:0000313" key="1">
    <source>
        <dbReference type="EMBL" id="ODR50429.1"/>
    </source>
</evidence>
<proteinExistence type="predicted"/>
<dbReference type="AlphaFoldDB" id="A0A1E3UGQ9"/>
<dbReference type="OrthoDB" id="2085146at2"/>
<dbReference type="RefSeq" id="WP_015516513.1">
    <property type="nucleotide sequence ID" value="NZ_MEHA01000011.1"/>
</dbReference>
<sequence>MEVWILRGTDPETLEEKINKQLEEVEKVKSLFHTPTVQYQTAVVPQMRGDKVTGYKVEYSAMVAVEAKPLFREA</sequence>
<accession>A0A1E3UGQ9</accession>
<evidence type="ECO:0000313" key="2">
    <source>
        <dbReference type="Proteomes" id="UP000094271"/>
    </source>
</evidence>
<gene>
    <name evidence="1" type="ORF">BEI59_16390</name>
</gene>
<name>A0A1E3UGQ9_9FIRM</name>
<reference evidence="1 2" key="1">
    <citation type="submission" date="2016-08" db="EMBL/GenBank/DDBJ databases">
        <authorList>
            <person name="Seilhamer J.J."/>
        </authorList>
    </citation>
    <scope>NUCLEOTIDE SEQUENCE [LARGE SCALE GENOMIC DNA]</scope>
    <source>
        <strain evidence="1 2">NML150140-1</strain>
    </source>
</reference>
<dbReference type="EMBL" id="MEHA01000011">
    <property type="protein sequence ID" value="ODR50429.1"/>
    <property type="molecule type" value="Genomic_DNA"/>
</dbReference>
<protein>
    <submittedName>
        <fullName evidence="1">Uncharacterized protein</fullName>
    </submittedName>
</protein>
<organism evidence="1 2">
    <name type="scientific">Eisenbergiella tayi</name>
    <dbReference type="NCBI Taxonomy" id="1432052"/>
    <lineage>
        <taxon>Bacteria</taxon>
        <taxon>Bacillati</taxon>
        <taxon>Bacillota</taxon>
        <taxon>Clostridia</taxon>
        <taxon>Lachnospirales</taxon>
        <taxon>Lachnospiraceae</taxon>
        <taxon>Eisenbergiella</taxon>
    </lineage>
</organism>